<evidence type="ECO:0000313" key="13">
    <source>
        <dbReference type="Proteomes" id="UP000275267"/>
    </source>
</evidence>
<keyword evidence="3 9" id="KW-0862">Zinc</keyword>
<keyword evidence="5 8" id="KW-0238">DNA-binding</keyword>
<proteinExistence type="predicted"/>
<feature type="compositionally biased region" description="Low complexity" evidence="10">
    <location>
        <begin position="169"/>
        <end position="187"/>
    </location>
</feature>
<comment type="caution">
    <text evidence="12">The sequence shown here is derived from an EMBL/GenBank/DDBJ whole genome shotgun (WGS) entry which is preliminary data.</text>
</comment>
<sequence length="349" mass="35933">MERHKALKQGRAGRERESRAGSLDQALRRSAIETTSSGREPPRQQRVRGAPRPYGPRMQELQPVPGMAGRLFGAGAGAAANGGSSEAAQQEARKVRCPRCESPNTKFCYYNNYNLAQPRHFCKACRRYWTKGGHLRNVPVGGGCRKNKPKRPAAAAVDGSDRNGKIPRSGCAGASSSPAADGDAPVSSAFSVVTEPSGISSGPSSSVAEAGAGTASCAAGDMRTLLVPPPAPVFSDQAAVFASLFATPRPVPAFSSSSAHPMAEERVASSLAEQQSLESDAAAAGTAPFSGSARPDGALAAGASDWPTAASGAGVFELAGGIAGDASLPECWNPESWTDPDPDPTIYLP</sequence>
<reference evidence="13" key="1">
    <citation type="journal article" date="2019" name="Nat. Commun.">
        <title>The genome of broomcorn millet.</title>
        <authorList>
            <person name="Zou C."/>
            <person name="Miki D."/>
            <person name="Li D."/>
            <person name="Tang Q."/>
            <person name="Xiao L."/>
            <person name="Rajput S."/>
            <person name="Deng P."/>
            <person name="Jia W."/>
            <person name="Huang R."/>
            <person name="Zhang M."/>
            <person name="Sun Y."/>
            <person name="Hu J."/>
            <person name="Fu X."/>
            <person name="Schnable P.S."/>
            <person name="Li F."/>
            <person name="Zhang H."/>
            <person name="Feng B."/>
            <person name="Zhu X."/>
            <person name="Liu R."/>
            <person name="Schnable J.C."/>
            <person name="Zhu J.-K."/>
            <person name="Zhang H."/>
        </authorList>
    </citation>
    <scope>NUCLEOTIDE SEQUENCE [LARGE SCALE GENOMIC DNA]</scope>
</reference>
<feature type="region of interest" description="Disordered" evidence="10">
    <location>
        <begin position="141"/>
        <end position="187"/>
    </location>
</feature>
<dbReference type="PANTHER" id="PTHR31992:SF339">
    <property type="entry name" value="DOF ZINC FINGER PROTEIN"/>
    <property type="match status" value="1"/>
</dbReference>
<evidence type="ECO:0000256" key="1">
    <source>
        <dbReference type="ARBA" id="ARBA00022723"/>
    </source>
</evidence>
<dbReference type="InterPro" id="IPR003851">
    <property type="entry name" value="Znf_Dof"/>
</dbReference>
<name>A0A3L6PGQ5_PANMI</name>
<keyword evidence="2 8" id="KW-0863">Zinc-finger</keyword>
<gene>
    <name evidence="12" type="ORF">C2845_PM10G10580</name>
</gene>
<comment type="subcellular location">
    <subcellularLocation>
        <location evidence="8 9">Nucleus</location>
    </subcellularLocation>
</comment>
<evidence type="ECO:0000256" key="5">
    <source>
        <dbReference type="ARBA" id="ARBA00023125"/>
    </source>
</evidence>
<feature type="region of interest" description="Disordered" evidence="10">
    <location>
        <begin position="1"/>
        <end position="62"/>
    </location>
</feature>
<dbReference type="GO" id="GO:0003700">
    <property type="term" value="F:DNA-binding transcription factor activity"/>
    <property type="evidence" value="ECO:0007669"/>
    <property type="project" value="UniProtKB-UniRule"/>
</dbReference>
<dbReference type="PROSITE" id="PS50884">
    <property type="entry name" value="ZF_DOF_2"/>
    <property type="match status" value="1"/>
</dbReference>
<organism evidence="12 13">
    <name type="scientific">Panicum miliaceum</name>
    <name type="common">Proso millet</name>
    <name type="synonym">Broomcorn millet</name>
    <dbReference type="NCBI Taxonomy" id="4540"/>
    <lineage>
        <taxon>Eukaryota</taxon>
        <taxon>Viridiplantae</taxon>
        <taxon>Streptophyta</taxon>
        <taxon>Embryophyta</taxon>
        <taxon>Tracheophyta</taxon>
        <taxon>Spermatophyta</taxon>
        <taxon>Magnoliopsida</taxon>
        <taxon>Liliopsida</taxon>
        <taxon>Poales</taxon>
        <taxon>Poaceae</taxon>
        <taxon>PACMAD clade</taxon>
        <taxon>Panicoideae</taxon>
        <taxon>Panicodae</taxon>
        <taxon>Paniceae</taxon>
        <taxon>Panicinae</taxon>
        <taxon>Panicum</taxon>
        <taxon>Panicum sect. Panicum</taxon>
    </lineage>
</organism>
<evidence type="ECO:0000256" key="8">
    <source>
        <dbReference type="PROSITE-ProRule" id="PRU00071"/>
    </source>
</evidence>
<dbReference type="Proteomes" id="UP000275267">
    <property type="component" value="Unassembled WGS sequence"/>
</dbReference>
<feature type="region of interest" description="Disordered" evidence="10">
    <location>
        <begin position="327"/>
        <end position="349"/>
    </location>
</feature>
<evidence type="ECO:0000256" key="10">
    <source>
        <dbReference type="SAM" id="MobiDB-lite"/>
    </source>
</evidence>
<evidence type="ECO:0000256" key="6">
    <source>
        <dbReference type="ARBA" id="ARBA00023163"/>
    </source>
</evidence>
<dbReference type="EMBL" id="PQIB02000018">
    <property type="protein sequence ID" value="RLM55464.1"/>
    <property type="molecule type" value="Genomic_DNA"/>
</dbReference>
<evidence type="ECO:0000256" key="4">
    <source>
        <dbReference type="ARBA" id="ARBA00023015"/>
    </source>
</evidence>
<dbReference type="GO" id="GO:0005634">
    <property type="term" value="C:nucleus"/>
    <property type="evidence" value="ECO:0007669"/>
    <property type="project" value="UniProtKB-SubCell"/>
</dbReference>
<evidence type="ECO:0000256" key="2">
    <source>
        <dbReference type="ARBA" id="ARBA00022771"/>
    </source>
</evidence>
<dbReference type="InterPro" id="IPR045174">
    <property type="entry name" value="Dof"/>
</dbReference>
<dbReference type="GO" id="GO:0003677">
    <property type="term" value="F:DNA binding"/>
    <property type="evidence" value="ECO:0007669"/>
    <property type="project" value="UniProtKB-UniRule"/>
</dbReference>
<dbReference type="GO" id="GO:0008270">
    <property type="term" value="F:zinc ion binding"/>
    <property type="evidence" value="ECO:0007669"/>
    <property type="project" value="UniProtKB-KW"/>
</dbReference>
<feature type="domain" description="Dof-type" evidence="11">
    <location>
        <begin position="95"/>
        <end position="149"/>
    </location>
</feature>
<evidence type="ECO:0000313" key="12">
    <source>
        <dbReference type="EMBL" id="RLM55464.1"/>
    </source>
</evidence>
<comment type="function">
    <text evidence="9">Transcription factor that binds specifically to a 5'-AA[AG]G-3' consensus core sequence.</text>
</comment>
<keyword evidence="1 9" id="KW-0479">Metal-binding</keyword>
<dbReference type="PANTHER" id="PTHR31992">
    <property type="entry name" value="DOF ZINC FINGER PROTEIN DOF1.4-RELATED"/>
    <property type="match status" value="1"/>
</dbReference>
<keyword evidence="7 8" id="KW-0539">Nucleus</keyword>
<keyword evidence="4 9" id="KW-0805">Transcription regulation</keyword>
<keyword evidence="6 9" id="KW-0804">Transcription</keyword>
<dbReference type="AlphaFoldDB" id="A0A3L6PGQ5"/>
<feature type="region of interest" description="Disordered" evidence="10">
    <location>
        <begin position="265"/>
        <end position="289"/>
    </location>
</feature>
<dbReference type="PROSITE" id="PS01361">
    <property type="entry name" value="ZF_DOF_1"/>
    <property type="match status" value="1"/>
</dbReference>
<accession>A0A3L6PGQ5</accession>
<dbReference type="STRING" id="4540.A0A3L6PGQ5"/>
<evidence type="ECO:0000256" key="3">
    <source>
        <dbReference type="ARBA" id="ARBA00022833"/>
    </source>
</evidence>
<dbReference type="Pfam" id="PF02701">
    <property type="entry name" value="Zn_ribbon_Dof"/>
    <property type="match status" value="1"/>
</dbReference>
<dbReference type="OrthoDB" id="1927254at2759"/>
<keyword evidence="13" id="KW-1185">Reference proteome</keyword>
<evidence type="ECO:0000259" key="11">
    <source>
        <dbReference type="PROSITE" id="PS50884"/>
    </source>
</evidence>
<evidence type="ECO:0000256" key="7">
    <source>
        <dbReference type="ARBA" id="ARBA00023242"/>
    </source>
</evidence>
<evidence type="ECO:0000256" key="9">
    <source>
        <dbReference type="RuleBase" id="RU369094"/>
    </source>
</evidence>
<protein>
    <recommendedName>
        <fullName evidence="9">Dof zinc finger protein</fullName>
    </recommendedName>
</protein>